<comment type="subcellular location">
    <subcellularLocation>
        <location evidence="1">Cell membrane</location>
        <topology evidence="1">Multi-pass membrane protein</topology>
    </subcellularLocation>
</comment>
<dbReference type="Proteomes" id="UP000004621">
    <property type="component" value="Unassembled WGS sequence"/>
</dbReference>
<gene>
    <name evidence="9" type="ORF">NEISUBOT_03746</name>
</gene>
<evidence type="ECO:0000313" key="10">
    <source>
        <dbReference type="Proteomes" id="UP000004621"/>
    </source>
</evidence>
<keyword evidence="5 8" id="KW-0812">Transmembrane</keyword>
<feature type="transmembrane region" description="Helical" evidence="8">
    <location>
        <begin position="64"/>
        <end position="81"/>
    </location>
</feature>
<sequence>MRCINYGTDMKFKQFIQNKSSFNPSVVGITLFFVLLLLSAALVWPQNTEALLNAMKQFIFQNVSWFYILTFSVFLIFLLALPISSFGSIRLGTNEDEPEFSFLSWLAMLFAAGMGVGLMFFGVAEPLSHFSSPIAKGNAQEAILHTVFHWGIHAWAIYGIIALALAYFGFRYKLPLALRSCFYPILKDKINGKMGDAIDVMALIATLFGIITTLGFGAAQMGSGLLKMGWVQDNSYVLQVGIIVVVMAIAIFSATSGVGKGVKILSETNLVLALSLLLFVLLSMPTTYLIFAFSDNLGTYLSNFVSFSFKSYTYEPEHTKWFTGWTVLYWAWWCSWSPFVGLFIARISRGRTIREFIFGVLAVPSLMSILWFTVFGNSALWLDTHVANGALSALTNEPEKLLFAFLNYLPWPVVSSLVALLVISLFFITSADSGIYVLNNIASRDKGLASPKWQSVMWGVLISAVAIVLLGAGGLPILQTMTLIASLPFAVLMIFMMVSLWKALNNDANYFATAVNPSSIFWSGDHWRERLGQMMNQTQEVDIIKFMKNTALPAMQELKNELTEKYNMDVEIRCLLQQDEPSVELVVHKGTVRDFVYGIKSVKREITDQLIREDSLPHFKYAATFIPLTYFSDGRDGYDVQYMTQKELIADMLKQYERYLNLLAGVGQELMGHEQVELAE</sequence>
<proteinExistence type="inferred from homology"/>
<feature type="transmembrane region" description="Helical" evidence="8">
    <location>
        <begin position="236"/>
        <end position="258"/>
    </location>
</feature>
<dbReference type="Pfam" id="PF02028">
    <property type="entry name" value="BCCT"/>
    <property type="match status" value="1"/>
</dbReference>
<feature type="transmembrane region" description="Helical" evidence="8">
    <location>
        <begin position="356"/>
        <end position="374"/>
    </location>
</feature>
<name>A0A9W5N047_NEISU</name>
<keyword evidence="3" id="KW-0813">Transport</keyword>
<accession>A0A9W5N047</accession>
<dbReference type="AlphaFoldDB" id="A0A9W5N047"/>
<organism evidence="9 10">
    <name type="scientific">Neisseria subflava NJ9703</name>
    <dbReference type="NCBI Taxonomy" id="546268"/>
    <lineage>
        <taxon>Bacteria</taxon>
        <taxon>Pseudomonadati</taxon>
        <taxon>Pseudomonadota</taxon>
        <taxon>Betaproteobacteria</taxon>
        <taxon>Neisseriales</taxon>
        <taxon>Neisseriaceae</taxon>
        <taxon>Neisseria</taxon>
    </lineage>
</organism>
<evidence type="ECO:0000313" key="9">
    <source>
        <dbReference type="EMBL" id="EFC52910.1"/>
    </source>
</evidence>
<keyword evidence="6 8" id="KW-1133">Transmembrane helix</keyword>
<protein>
    <submittedName>
        <fullName evidence="9">Transporter, betaine/carnitine/choline family</fullName>
    </submittedName>
</protein>
<evidence type="ECO:0000256" key="6">
    <source>
        <dbReference type="ARBA" id="ARBA00022989"/>
    </source>
</evidence>
<dbReference type="PANTHER" id="PTHR30047">
    <property type="entry name" value="HIGH-AFFINITY CHOLINE TRANSPORT PROTEIN-RELATED"/>
    <property type="match status" value="1"/>
</dbReference>
<feature type="transmembrane region" description="Helical" evidence="8">
    <location>
        <begin position="102"/>
        <end position="123"/>
    </location>
</feature>
<evidence type="ECO:0000256" key="3">
    <source>
        <dbReference type="ARBA" id="ARBA00022448"/>
    </source>
</evidence>
<dbReference type="InterPro" id="IPR018093">
    <property type="entry name" value="BCCT_CS"/>
</dbReference>
<evidence type="ECO:0000256" key="7">
    <source>
        <dbReference type="ARBA" id="ARBA00023136"/>
    </source>
</evidence>
<feature type="transmembrane region" description="Helical" evidence="8">
    <location>
        <begin position="413"/>
        <end position="438"/>
    </location>
</feature>
<comment type="similarity">
    <text evidence="2">Belongs to the BCCT transporter (TC 2.A.15) family.</text>
</comment>
<dbReference type="NCBIfam" id="TIGR00842">
    <property type="entry name" value="bcct"/>
    <property type="match status" value="1"/>
</dbReference>
<evidence type="ECO:0000256" key="5">
    <source>
        <dbReference type="ARBA" id="ARBA00022692"/>
    </source>
</evidence>
<keyword evidence="7 8" id="KW-0472">Membrane</keyword>
<evidence type="ECO:0000256" key="8">
    <source>
        <dbReference type="SAM" id="Phobius"/>
    </source>
</evidence>
<feature type="transmembrane region" description="Helical" evidence="8">
    <location>
        <begin position="197"/>
        <end position="216"/>
    </location>
</feature>
<dbReference type="PANTHER" id="PTHR30047:SF7">
    <property type="entry name" value="HIGH-AFFINITY CHOLINE TRANSPORT PROTEIN"/>
    <property type="match status" value="1"/>
</dbReference>
<dbReference type="EMBL" id="ACEO02000002">
    <property type="protein sequence ID" value="EFC52910.1"/>
    <property type="molecule type" value="Genomic_DNA"/>
</dbReference>
<reference evidence="9 10" key="1">
    <citation type="submission" date="2010-01" db="EMBL/GenBank/DDBJ databases">
        <authorList>
            <person name="Weinstock G."/>
            <person name="Sodergren E."/>
            <person name="Clifton S."/>
            <person name="Fulton L."/>
            <person name="Fulton B."/>
            <person name="Courtney L."/>
            <person name="Fronick C."/>
            <person name="Harrison M."/>
            <person name="Strong C."/>
            <person name="Farmer C."/>
            <person name="Delahaunty K."/>
            <person name="Markovic C."/>
            <person name="Hall O."/>
            <person name="Minx P."/>
            <person name="Tomlinson C."/>
            <person name="Mitreva M."/>
            <person name="Nelson J."/>
            <person name="Hou S."/>
            <person name="Wollam A."/>
            <person name="Pepin K.H."/>
            <person name="Johnson M."/>
            <person name="Bhonagiri V."/>
            <person name="Nash W.E."/>
            <person name="Warren W."/>
            <person name="Chinwalla A."/>
            <person name="Mardis E.R."/>
            <person name="Wilson R.K."/>
        </authorList>
    </citation>
    <scope>NUCLEOTIDE SEQUENCE [LARGE SCALE GENOMIC DNA]</scope>
    <source>
        <strain evidence="9 10">NJ9703</strain>
    </source>
</reference>
<comment type="caution">
    <text evidence="9">The sequence shown here is derived from an EMBL/GenBank/DDBJ whole genome shotgun (WGS) entry which is preliminary data.</text>
</comment>
<keyword evidence="4" id="KW-1003">Cell membrane</keyword>
<evidence type="ECO:0000256" key="1">
    <source>
        <dbReference type="ARBA" id="ARBA00004651"/>
    </source>
</evidence>
<dbReference type="InterPro" id="IPR000060">
    <property type="entry name" value="BCCT_transptr"/>
</dbReference>
<dbReference type="GO" id="GO:0005886">
    <property type="term" value="C:plasma membrane"/>
    <property type="evidence" value="ECO:0007669"/>
    <property type="project" value="UniProtKB-SubCell"/>
</dbReference>
<feature type="transmembrane region" description="Helical" evidence="8">
    <location>
        <begin position="152"/>
        <end position="170"/>
    </location>
</feature>
<dbReference type="PROSITE" id="PS01303">
    <property type="entry name" value="BCCT"/>
    <property type="match status" value="1"/>
</dbReference>
<evidence type="ECO:0000256" key="4">
    <source>
        <dbReference type="ARBA" id="ARBA00022475"/>
    </source>
</evidence>
<dbReference type="GO" id="GO:0022857">
    <property type="term" value="F:transmembrane transporter activity"/>
    <property type="evidence" value="ECO:0007669"/>
    <property type="project" value="InterPro"/>
</dbReference>
<feature type="transmembrane region" description="Helical" evidence="8">
    <location>
        <begin position="327"/>
        <end position="344"/>
    </location>
</feature>
<feature type="transmembrane region" description="Helical" evidence="8">
    <location>
        <begin position="270"/>
        <end position="293"/>
    </location>
</feature>
<feature type="transmembrane region" description="Helical" evidence="8">
    <location>
        <begin position="483"/>
        <end position="501"/>
    </location>
</feature>
<evidence type="ECO:0000256" key="2">
    <source>
        <dbReference type="ARBA" id="ARBA00005658"/>
    </source>
</evidence>
<feature type="transmembrane region" description="Helical" evidence="8">
    <location>
        <begin position="21"/>
        <end position="44"/>
    </location>
</feature>
<feature type="transmembrane region" description="Helical" evidence="8">
    <location>
        <begin position="458"/>
        <end position="477"/>
    </location>
</feature>